<evidence type="ECO:0000259" key="12">
    <source>
        <dbReference type="PROSITE" id="PS50922"/>
    </source>
</evidence>
<protein>
    <submittedName>
        <fullName evidence="13">Sphingosine N-acyltransferase LAG1</fullName>
    </submittedName>
</protein>
<dbReference type="EMBL" id="PKSG01000082">
    <property type="protein sequence ID" value="POR38971.1"/>
    <property type="molecule type" value="Genomic_DNA"/>
</dbReference>
<organism evidence="13 14">
    <name type="scientific">Tolypocladium paradoxum</name>
    <dbReference type="NCBI Taxonomy" id="94208"/>
    <lineage>
        <taxon>Eukaryota</taxon>
        <taxon>Fungi</taxon>
        <taxon>Dikarya</taxon>
        <taxon>Ascomycota</taxon>
        <taxon>Pezizomycotina</taxon>
        <taxon>Sordariomycetes</taxon>
        <taxon>Hypocreomycetidae</taxon>
        <taxon>Hypocreales</taxon>
        <taxon>Ophiocordycipitaceae</taxon>
        <taxon>Tolypocladium</taxon>
    </lineage>
</organism>
<accession>A0A2S4L9A8</accession>
<feature type="compositionally biased region" description="Basic residues" evidence="10">
    <location>
        <begin position="55"/>
        <end position="68"/>
    </location>
</feature>
<evidence type="ECO:0000256" key="2">
    <source>
        <dbReference type="ARBA" id="ARBA00009808"/>
    </source>
</evidence>
<evidence type="ECO:0000256" key="10">
    <source>
        <dbReference type="SAM" id="MobiDB-lite"/>
    </source>
</evidence>
<comment type="caution">
    <text evidence="13">The sequence shown here is derived from an EMBL/GenBank/DDBJ whole genome shotgun (WGS) entry which is preliminary data.</text>
</comment>
<keyword evidence="6 11" id="KW-1133">Transmembrane helix</keyword>
<feature type="transmembrane region" description="Helical" evidence="11">
    <location>
        <begin position="356"/>
        <end position="378"/>
    </location>
</feature>
<keyword evidence="3 13" id="KW-0808">Transferase</keyword>
<keyword evidence="7 9" id="KW-0472">Membrane</keyword>
<dbReference type="InterPro" id="IPR016439">
    <property type="entry name" value="Lag1/Lac1-like"/>
</dbReference>
<evidence type="ECO:0000256" key="5">
    <source>
        <dbReference type="ARBA" id="ARBA00022824"/>
    </source>
</evidence>
<dbReference type="Proteomes" id="UP000237481">
    <property type="component" value="Unassembled WGS sequence"/>
</dbReference>
<evidence type="ECO:0000256" key="3">
    <source>
        <dbReference type="ARBA" id="ARBA00022679"/>
    </source>
</evidence>
<evidence type="ECO:0000313" key="13">
    <source>
        <dbReference type="EMBL" id="POR38971.1"/>
    </source>
</evidence>
<dbReference type="PANTHER" id="PTHR12560">
    <property type="entry name" value="LONGEVITY ASSURANCE FACTOR 1 LAG1"/>
    <property type="match status" value="1"/>
</dbReference>
<evidence type="ECO:0000313" key="14">
    <source>
        <dbReference type="Proteomes" id="UP000237481"/>
    </source>
</evidence>
<feature type="transmembrane region" description="Helical" evidence="11">
    <location>
        <begin position="301"/>
        <end position="322"/>
    </location>
</feature>
<feature type="transmembrane region" description="Helical" evidence="11">
    <location>
        <begin position="182"/>
        <end position="199"/>
    </location>
</feature>
<gene>
    <name evidence="13" type="ORF">TPAR_00829</name>
</gene>
<evidence type="ECO:0000256" key="11">
    <source>
        <dbReference type="SAM" id="Phobius"/>
    </source>
</evidence>
<evidence type="ECO:0000256" key="6">
    <source>
        <dbReference type="ARBA" id="ARBA00022989"/>
    </source>
</evidence>
<keyword evidence="8" id="KW-0325">Glycoprotein</keyword>
<dbReference type="GO" id="GO:0046513">
    <property type="term" value="P:ceramide biosynthetic process"/>
    <property type="evidence" value="ECO:0007669"/>
    <property type="project" value="InterPro"/>
</dbReference>
<dbReference type="PROSITE" id="PS50922">
    <property type="entry name" value="TLC"/>
    <property type="match status" value="1"/>
</dbReference>
<evidence type="ECO:0000256" key="9">
    <source>
        <dbReference type="PROSITE-ProRule" id="PRU00205"/>
    </source>
</evidence>
<dbReference type="PANTHER" id="PTHR12560:SF11">
    <property type="entry name" value="CERAMIDE SYNTHASE LAC1-RELATED"/>
    <property type="match status" value="1"/>
</dbReference>
<sequence>MAVPEPALLFHMSADKASSAATDGTRRRRRRTGSRPSGKPGAADVATCDSSSTAVRRKGSSPRRRKAGSRLLRRFKRFASKHTWTLPLLLLLAFASLYAVNPSESNVVHRFIFLSYRQQPPQPPDASPPQYGKGPWDVALVAFYAVVLSFTREFAMQQLLRPLARAHGITARGKQQRFMEQAYTALYFAFTGPAGVYVMRRTPVWYFDTRGMYERFPHTTHDAAFKFYYLFQAAYWAQQALVMLLGLEKRRKDFRELVAHHVVTLALIALSYRFHFTYIGIAVYLTHDVSDMFLALSKSLSYIGSPLLAPFFALSIGSWIYLRNYLNLRILYSVLTEFRTVGPYELDWETEQYKCWISNVVTFVLLAGLQALNLFWLYCLLRNAYRFVVHNIAKDDRSEAEEETDVEAPDAEHKGERFEALSVVNGTNGVVKASGSAAIESPVMKRNGVL</sequence>
<dbReference type="SMART" id="SM00724">
    <property type="entry name" value="TLC"/>
    <property type="match status" value="1"/>
</dbReference>
<evidence type="ECO:0000256" key="4">
    <source>
        <dbReference type="ARBA" id="ARBA00022692"/>
    </source>
</evidence>
<evidence type="ECO:0000256" key="8">
    <source>
        <dbReference type="ARBA" id="ARBA00023180"/>
    </source>
</evidence>
<feature type="transmembrane region" description="Helical" evidence="11">
    <location>
        <begin position="259"/>
        <end position="281"/>
    </location>
</feature>
<evidence type="ECO:0000256" key="7">
    <source>
        <dbReference type="ARBA" id="ARBA00023136"/>
    </source>
</evidence>
<comment type="subcellular location">
    <subcellularLocation>
        <location evidence="1">Endoplasmic reticulum membrane</location>
        <topology evidence="1">Multi-pass membrane protein</topology>
    </subcellularLocation>
</comment>
<dbReference type="Pfam" id="PF03798">
    <property type="entry name" value="TRAM_LAG1_CLN8"/>
    <property type="match status" value="1"/>
</dbReference>
<feature type="domain" description="TLC" evidence="12">
    <location>
        <begin position="173"/>
        <end position="389"/>
    </location>
</feature>
<feature type="transmembrane region" description="Helical" evidence="11">
    <location>
        <begin position="83"/>
        <end position="100"/>
    </location>
</feature>
<name>A0A2S4L9A8_9HYPO</name>
<reference evidence="13 14" key="1">
    <citation type="submission" date="2018-01" db="EMBL/GenBank/DDBJ databases">
        <title>Harnessing the power of phylogenomics to disentangle the directionality and signatures of interkingdom host jumping in the parasitic fungal genus Tolypocladium.</title>
        <authorList>
            <person name="Quandt C.A."/>
            <person name="Patterson W."/>
            <person name="Spatafora J.W."/>
        </authorList>
    </citation>
    <scope>NUCLEOTIDE SEQUENCE [LARGE SCALE GENOMIC DNA]</scope>
    <source>
        <strain evidence="13 14">NRBC 100945</strain>
    </source>
</reference>
<feature type="transmembrane region" description="Helical" evidence="11">
    <location>
        <begin position="227"/>
        <end position="247"/>
    </location>
</feature>
<dbReference type="GO" id="GO:0005789">
    <property type="term" value="C:endoplasmic reticulum membrane"/>
    <property type="evidence" value="ECO:0007669"/>
    <property type="project" value="UniProtKB-SubCell"/>
</dbReference>
<keyword evidence="4 9" id="KW-0812">Transmembrane</keyword>
<dbReference type="STRING" id="94208.A0A2S4L9A8"/>
<feature type="region of interest" description="Disordered" evidence="10">
    <location>
        <begin position="13"/>
        <end position="68"/>
    </location>
</feature>
<keyword evidence="13" id="KW-0012">Acyltransferase</keyword>
<dbReference type="GO" id="GO:0050291">
    <property type="term" value="F:sphingosine N-acyltransferase activity"/>
    <property type="evidence" value="ECO:0007669"/>
    <property type="project" value="InterPro"/>
</dbReference>
<keyword evidence="14" id="KW-1185">Reference proteome</keyword>
<keyword evidence="5" id="KW-0256">Endoplasmic reticulum</keyword>
<dbReference type="OrthoDB" id="3053196at2759"/>
<comment type="similarity">
    <text evidence="2">Belongs to the sphingosine N-acyltransferase family.</text>
</comment>
<dbReference type="AlphaFoldDB" id="A0A2S4L9A8"/>
<dbReference type="InterPro" id="IPR006634">
    <property type="entry name" value="TLC-dom"/>
</dbReference>
<evidence type="ECO:0000256" key="1">
    <source>
        <dbReference type="ARBA" id="ARBA00004477"/>
    </source>
</evidence>
<proteinExistence type="inferred from homology"/>